<feature type="domain" description="DUF1731" evidence="2">
    <location>
        <begin position="251"/>
        <end position="297"/>
    </location>
</feature>
<dbReference type="STRING" id="32264.T1KGA1"/>
<evidence type="ECO:0000313" key="3">
    <source>
        <dbReference type="EnsemblMetazoa" id="tetur11g00080.1"/>
    </source>
</evidence>
<dbReference type="KEGG" id="tut:107364222"/>
<sequence>MAKFSTVLIGGGTGFVGSHLAEGFRNVASKVLVISRMPGVGRISWNDLQQKGLPEETEVIVNVAGQNVLDPMRRWTPGFRQNVVSSRVLTTKTLAEAIEKSAKPPKVFITMSGVGYYPPNETAEYNEESKPAASDFFSKLCHDWENSGNLSDQTPTRRVIIRSGVVLGSEGGIIQRVYIPFFLGLGGPIGSGNQFFPWIHIDDLVNMFLFAASNEKVVGVLNGVAPQVVTNKEFSKALGSAMFRPSFMPLPEKVIELAFGKERASMMTEGQKVVPKRVLDYGFNYKFPDIESACKNIVN</sequence>
<evidence type="ECO:0000313" key="4">
    <source>
        <dbReference type="Proteomes" id="UP000015104"/>
    </source>
</evidence>
<protein>
    <recommendedName>
        <fullName evidence="5">DUF1731 domain-containing protein</fullName>
    </recommendedName>
</protein>
<dbReference type="InterPro" id="IPR036291">
    <property type="entry name" value="NAD(P)-bd_dom_sf"/>
</dbReference>
<dbReference type="OrthoDB" id="276721at2759"/>
<dbReference type="SUPFAM" id="SSF51735">
    <property type="entry name" value="NAD(P)-binding Rossmann-fold domains"/>
    <property type="match status" value="1"/>
</dbReference>
<dbReference type="InterPro" id="IPR010099">
    <property type="entry name" value="SDR39U1"/>
</dbReference>
<evidence type="ECO:0000259" key="2">
    <source>
        <dbReference type="Pfam" id="PF08338"/>
    </source>
</evidence>
<dbReference type="Pfam" id="PF01370">
    <property type="entry name" value="Epimerase"/>
    <property type="match status" value="1"/>
</dbReference>
<organism evidence="3 4">
    <name type="scientific">Tetranychus urticae</name>
    <name type="common">Two-spotted spider mite</name>
    <dbReference type="NCBI Taxonomy" id="32264"/>
    <lineage>
        <taxon>Eukaryota</taxon>
        <taxon>Metazoa</taxon>
        <taxon>Ecdysozoa</taxon>
        <taxon>Arthropoda</taxon>
        <taxon>Chelicerata</taxon>
        <taxon>Arachnida</taxon>
        <taxon>Acari</taxon>
        <taxon>Acariformes</taxon>
        <taxon>Trombidiformes</taxon>
        <taxon>Prostigmata</taxon>
        <taxon>Eleutherengona</taxon>
        <taxon>Raphignathae</taxon>
        <taxon>Tetranychoidea</taxon>
        <taxon>Tetranychidae</taxon>
        <taxon>Tetranychus</taxon>
    </lineage>
</organism>
<feature type="domain" description="NAD-dependent epimerase/dehydratase" evidence="1">
    <location>
        <begin position="7"/>
        <end position="214"/>
    </location>
</feature>
<evidence type="ECO:0008006" key="5">
    <source>
        <dbReference type="Google" id="ProtNLM"/>
    </source>
</evidence>
<dbReference type="NCBIfam" id="TIGR01777">
    <property type="entry name" value="yfcH"/>
    <property type="match status" value="1"/>
</dbReference>
<dbReference type="Proteomes" id="UP000015104">
    <property type="component" value="Unassembled WGS sequence"/>
</dbReference>
<dbReference type="HOGENOM" id="CLU_047373_0_1_1"/>
<reference evidence="4" key="1">
    <citation type="submission" date="2011-08" db="EMBL/GenBank/DDBJ databases">
        <authorList>
            <person name="Rombauts S."/>
        </authorList>
    </citation>
    <scope>NUCLEOTIDE SEQUENCE</scope>
    <source>
        <strain evidence="4">London</strain>
    </source>
</reference>
<proteinExistence type="predicted"/>
<dbReference type="EnsemblMetazoa" id="tetur11g00080.1">
    <property type="protein sequence ID" value="tetur11g00080.1"/>
    <property type="gene ID" value="tetur11g00080"/>
</dbReference>
<name>T1KGA1_TETUR</name>
<dbReference type="EMBL" id="CAEY01000064">
    <property type="status" value="NOT_ANNOTATED_CDS"/>
    <property type="molecule type" value="Genomic_DNA"/>
</dbReference>
<keyword evidence="4" id="KW-1185">Reference proteome</keyword>
<dbReference type="InterPro" id="IPR001509">
    <property type="entry name" value="Epimerase_deHydtase"/>
</dbReference>
<dbReference type="Pfam" id="PF08338">
    <property type="entry name" value="DUF1731"/>
    <property type="match status" value="1"/>
</dbReference>
<accession>T1KGA1</accession>
<dbReference type="eggNOG" id="KOG3019">
    <property type="taxonomic scope" value="Eukaryota"/>
</dbReference>
<evidence type="ECO:0000259" key="1">
    <source>
        <dbReference type="Pfam" id="PF01370"/>
    </source>
</evidence>
<reference evidence="3" key="2">
    <citation type="submission" date="2015-06" db="UniProtKB">
        <authorList>
            <consortium name="EnsemblMetazoa"/>
        </authorList>
    </citation>
    <scope>IDENTIFICATION</scope>
</reference>
<dbReference type="AlphaFoldDB" id="T1KGA1"/>
<dbReference type="PANTHER" id="PTHR11092">
    <property type="entry name" value="SUGAR NUCLEOTIDE EPIMERASE RELATED"/>
    <property type="match status" value="1"/>
</dbReference>
<dbReference type="PANTHER" id="PTHR11092:SF0">
    <property type="entry name" value="EPIMERASE FAMILY PROTEIN SDR39U1"/>
    <property type="match status" value="1"/>
</dbReference>
<dbReference type="Gene3D" id="3.40.50.720">
    <property type="entry name" value="NAD(P)-binding Rossmann-like Domain"/>
    <property type="match status" value="1"/>
</dbReference>
<dbReference type="CDD" id="cd05242">
    <property type="entry name" value="SDR_a8"/>
    <property type="match status" value="1"/>
</dbReference>
<gene>
    <name evidence="3" type="primary">107364222</name>
</gene>
<dbReference type="OMA" id="YLPWIHI"/>
<dbReference type="InterPro" id="IPR013549">
    <property type="entry name" value="DUF1731"/>
</dbReference>